<proteinExistence type="predicted"/>
<feature type="non-terminal residue" evidence="1">
    <location>
        <position position="151"/>
    </location>
</feature>
<keyword evidence="2" id="KW-1185">Reference proteome</keyword>
<evidence type="ECO:0000313" key="2">
    <source>
        <dbReference type="Proteomes" id="UP000256964"/>
    </source>
</evidence>
<dbReference type="AlphaFoldDB" id="A0A371DAG0"/>
<protein>
    <submittedName>
        <fullName evidence="1">Uncharacterized protein</fullName>
    </submittedName>
</protein>
<evidence type="ECO:0000313" key="1">
    <source>
        <dbReference type="EMBL" id="RDX49535.1"/>
    </source>
</evidence>
<dbReference type="OrthoDB" id="3261594at2759"/>
<organism evidence="1 2">
    <name type="scientific">Lentinus brumalis</name>
    <dbReference type="NCBI Taxonomy" id="2498619"/>
    <lineage>
        <taxon>Eukaryota</taxon>
        <taxon>Fungi</taxon>
        <taxon>Dikarya</taxon>
        <taxon>Basidiomycota</taxon>
        <taxon>Agaricomycotina</taxon>
        <taxon>Agaricomycetes</taxon>
        <taxon>Polyporales</taxon>
        <taxon>Polyporaceae</taxon>
        <taxon>Lentinus</taxon>
    </lineage>
</organism>
<sequence>MCPNSCIAYTGPYANLHRCPKCHEHAERYETIAGKRVPRRTFDTHPLGPQAQALFASADNAERMHHRAEALKKLQDAMDAGDTPDIADDCFFGNDYLDAAGDTIKPDDLTLMFSVDGAQLYKMKQSDCWIYVWVLLDLSPKDRYKKRYVLP</sequence>
<dbReference type="STRING" id="139420.A0A371DAG0"/>
<gene>
    <name evidence="1" type="ORF">OH76DRAFT_1350679</name>
</gene>
<dbReference type="Proteomes" id="UP000256964">
    <property type="component" value="Unassembled WGS sequence"/>
</dbReference>
<dbReference type="EMBL" id="KZ857405">
    <property type="protein sequence ID" value="RDX49535.1"/>
    <property type="molecule type" value="Genomic_DNA"/>
</dbReference>
<accession>A0A371DAG0</accession>
<reference evidence="1 2" key="1">
    <citation type="journal article" date="2018" name="Biotechnol. Biofuels">
        <title>Integrative visual omics of the white-rot fungus Polyporus brumalis exposes the biotechnological potential of its oxidative enzymes for delignifying raw plant biomass.</title>
        <authorList>
            <person name="Miyauchi S."/>
            <person name="Rancon A."/>
            <person name="Drula E."/>
            <person name="Hage H."/>
            <person name="Chaduli D."/>
            <person name="Favel A."/>
            <person name="Grisel S."/>
            <person name="Henrissat B."/>
            <person name="Herpoel-Gimbert I."/>
            <person name="Ruiz-Duenas F.J."/>
            <person name="Chevret D."/>
            <person name="Hainaut M."/>
            <person name="Lin J."/>
            <person name="Wang M."/>
            <person name="Pangilinan J."/>
            <person name="Lipzen A."/>
            <person name="Lesage-Meessen L."/>
            <person name="Navarro D."/>
            <person name="Riley R."/>
            <person name="Grigoriev I.V."/>
            <person name="Zhou S."/>
            <person name="Raouche S."/>
            <person name="Rosso M.N."/>
        </authorList>
    </citation>
    <scope>NUCLEOTIDE SEQUENCE [LARGE SCALE GENOMIC DNA]</scope>
    <source>
        <strain evidence="1 2">BRFM 1820</strain>
    </source>
</reference>
<name>A0A371DAG0_9APHY</name>